<dbReference type="eggNOG" id="COG1116">
    <property type="taxonomic scope" value="Bacteria"/>
</dbReference>
<evidence type="ECO:0000256" key="1">
    <source>
        <dbReference type="ARBA" id="ARBA00022448"/>
    </source>
</evidence>
<evidence type="ECO:0000259" key="4">
    <source>
        <dbReference type="PROSITE" id="PS50893"/>
    </source>
</evidence>
<organism evidence="5 6">
    <name type="scientific">Thermosediminibacter oceani (strain ATCC BAA-1034 / DSM 16646 / JW/IW-1228P)</name>
    <dbReference type="NCBI Taxonomy" id="555079"/>
    <lineage>
        <taxon>Bacteria</taxon>
        <taxon>Bacillati</taxon>
        <taxon>Bacillota</taxon>
        <taxon>Clostridia</taxon>
        <taxon>Thermosediminibacterales</taxon>
        <taxon>Thermosediminibacteraceae</taxon>
        <taxon>Thermosediminibacter</taxon>
    </lineage>
</organism>
<name>D9RYC7_THEOJ</name>
<keyword evidence="6" id="KW-1185">Reference proteome</keyword>
<dbReference type="EMBL" id="CP002131">
    <property type="protein sequence ID" value="ADL08351.1"/>
    <property type="molecule type" value="Genomic_DNA"/>
</dbReference>
<gene>
    <name evidence="5" type="ordered locus">Toce_1611</name>
</gene>
<dbReference type="Pfam" id="PF00005">
    <property type="entry name" value="ABC_tran"/>
    <property type="match status" value="1"/>
</dbReference>
<dbReference type="PROSITE" id="PS50893">
    <property type="entry name" value="ABC_TRANSPORTER_2"/>
    <property type="match status" value="1"/>
</dbReference>
<keyword evidence="3" id="KW-0067">ATP-binding</keyword>
<dbReference type="InterPro" id="IPR003439">
    <property type="entry name" value="ABC_transporter-like_ATP-bd"/>
</dbReference>
<dbReference type="OrthoDB" id="9801958at2"/>
<dbReference type="Proteomes" id="UP000000272">
    <property type="component" value="Chromosome"/>
</dbReference>
<dbReference type="InterPro" id="IPR027417">
    <property type="entry name" value="P-loop_NTPase"/>
</dbReference>
<dbReference type="InterPro" id="IPR050166">
    <property type="entry name" value="ABC_transporter_ATP-bind"/>
</dbReference>
<dbReference type="InterPro" id="IPR017871">
    <property type="entry name" value="ABC_transporter-like_CS"/>
</dbReference>
<dbReference type="GO" id="GO:0016887">
    <property type="term" value="F:ATP hydrolysis activity"/>
    <property type="evidence" value="ECO:0007669"/>
    <property type="project" value="InterPro"/>
</dbReference>
<accession>D9RYC7</accession>
<dbReference type="PANTHER" id="PTHR42788:SF13">
    <property type="entry name" value="ALIPHATIC SULFONATES IMPORT ATP-BINDING PROTEIN SSUB"/>
    <property type="match status" value="1"/>
</dbReference>
<dbReference type="RefSeq" id="WP_013276379.1">
    <property type="nucleotide sequence ID" value="NC_014377.1"/>
</dbReference>
<dbReference type="KEGG" id="toc:Toce_1611"/>
<proteinExistence type="predicted"/>
<protein>
    <submittedName>
        <fullName evidence="5">ABC transporter related protein</fullName>
    </submittedName>
</protein>
<evidence type="ECO:0000256" key="3">
    <source>
        <dbReference type="ARBA" id="ARBA00022840"/>
    </source>
</evidence>
<sequence length="262" mass="29665">MGAAEVIRVENLTKIFRTRDSEIVALENVNLSVKEGEFLCIVGPSGCGKTTLLRIFAGLERQTHGKVYLRVKNTDNPLTAMVFQGDSIFPWMKVTENVEYGLRMRGIPARERKEIALKYLKLMGLEKFADYYPHQLSGGMKQRINVARAFASDPEILLMDEPFGALDEQNRLILQQELLRIWEGSGKTTVFITHSIDEALLLGDRIIVMTALPGKIKAILEVGLARPRDMLSIKSSPQFVELYKEIWGLLREEVLKARDIKC</sequence>
<keyword evidence="2" id="KW-0547">Nucleotide-binding</keyword>
<dbReference type="PANTHER" id="PTHR42788">
    <property type="entry name" value="TAURINE IMPORT ATP-BINDING PROTEIN-RELATED"/>
    <property type="match status" value="1"/>
</dbReference>
<dbReference type="GO" id="GO:0005524">
    <property type="term" value="F:ATP binding"/>
    <property type="evidence" value="ECO:0007669"/>
    <property type="project" value="UniProtKB-KW"/>
</dbReference>
<reference evidence="5 6" key="1">
    <citation type="journal article" date="2010" name="Stand. Genomic Sci.">
        <title>Complete genome sequence of Thermosediminibacter oceani type strain (JW/IW-1228P).</title>
        <authorList>
            <person name="Pitluck S."/>
            <person name="Yasawong M."/>
            <person name="Munk C."/>
            <person name="Nolan M."/>
            <person name="Lapidus A."/>
            <person name="Lucas S."/>
            <person name="Glavina Del Rio T."/>
            <person name="Tice H."/>
            <person name="Cheng J.F."/>
            <person name="Bruce D."/>
            <person name="Detter C."/>
            <person name="Tapia R."/>
            <person name="Han C."/>
            <person name="Goodwin L."/>
            <person name="Liolios K."/>
            <person name="Ivanova N."/>
            <person name="Mavromatis K."/>
            <person name="Mikhailova N."/>
            <person name="Pati A."/>
            <person name="Chen A."/>
            <person name="Palaniappan K."/>
            <person name="Land M."/>
            <person name="Hauser L."/>
            <person name="Chang Y.J."/>
            <person name="Jeffries C.D."/>
            <person name="Rohde M."/>
            <person name="Spring S."/>
            <person name="Sikorski J."/>
            <person name="Goker M."/>
            <person name="Woyke T."/>
            <person name="Bristow J."/>
            <person name="Eisen J.A."/>
            <person name="Markowitz V."/>
            <person name="Hugenholtz P."/>
            <person name="Kyrpides N.C."/>
            <person name="Klenk H.P."/>
        </authorList>
    </citation>
    <scope>NUCLEOTIDE SEQUENCE [LARGE SCALE GENOMIC DNA]</scope>
    <source>
        <strain evidence="6">ATCC BAA-1034 / DSM 16646 / JW/IW-1228P</strain>
    </source>
</reference>
<evidence type="ECO:0000256" key="2">
    <source>
        <dbReference type="ARBA" id="ARBA00022741"/>
    </source>
</evidence>
<dbReference type="SUPFAM" id="SSF52540">
    <property type="entry name" value="P-loop containing nucleoside triphosphate hydrolases"/>
    <property type="match status" value="1"/>
</dbReference>
<evidence type="ECO:0000313" key="6">
    <source>
        <dbReference type="Proteomes" id="UP000000272"/>
    </source>
</evidence>
<dbReference type="HOGENOM" id="CLU_000604_1_22_9"/>
<evidence type="ECO:0000313" key="5">
    <source>
        <dbReference type="EMBL" id="ADL08351.1"/>
    </source>
</evidence>
<dbReference type="CDD" id="cd03293">
    <property type="entry name" value="ABC_NrtD_SsuB_transporters"/>
    <property type="match status" value="1"/>
</dbReference>
<dbReference type="AlphaFoldDB" id="D9RYC7"/>
<keyword evidence="1" id="KW-0813">Transport</keyword>
<dbReference type="SMART" id="SM00382">
    <property type="entry name" value="AAA"/>
    <property type="match status" value="1"/>
</dbReference>
<feature type="domain" description="ABC transporter" evidence="4">
    <location>
        <begin position="7"/>
        <end position="236"/>
    </location>
</feature>
<dbReference type="STRING" id="555079.Toce_1611"/>
<dbReference type="Gene3D" id="3.40.50.300">
    <property type="entry name" value="P-loop containing nucleotide triphosphate hydrolases"/>
    <property type="match status" value="1"/>
</dbReference>
<dbReference type="PROSITE" id="PS00211">
    <property type="entry name" value="ABC_TRANSPORTER_1"/>
    <property type="match status" value="1"/>
</dbReference>
<dbReference type="InterPro" id="IPR003593">
    <property type="entry name" value="AAA+_ATPase"/>
</dbReference>